<feature type="non-terminal residue" evidence="3">
    <location>
        <position position="230"/>
    </location>
</feature>
<dbReference type="InterPro" id="IPR051320">
    <property type="entry name" value="Viral_Replic_Matur_Polypro"/>
</dbReference>
<dbReference type="PANTHER" id="PTHR33064:SF37">
    <property type="entry name" value="RIBONUCLEASE H"/>
    <property type="match status" value="1"/>
</dbReference>
<dbReference type="AlphaFoldDB" id="A0A2J7Q3R5"/>
<name>A0A2J7Q3R5_9NEOP</name>
<comment type="caution">
    <text evidence="3">The sequence shown here is derived from an EMBL/GenBank/DDBJ whole genome shotgun (WGS) entry which is preliminary data.</text>
</comment>
<dbReference type="PANTHER" id="PTHR33064">
    <property type="entry name" value="POL PROTEIN"/>
    <property type="match status" value="1"/>
</dbReference>
<evidence type="ECO:0000313" key="3">
    <source>
        <dbReference type="EMBL" id="PNF23233.1"/>
    </source>
</evidence>
<dbReference type="InterPro" id="IPR000477">
    <property type="entry name" value="RT_dom"/>
</dbReference>
<accession>A0A2J7Q3R5</accession>
<dbReference type="CDD" id="cd01647">
    <property type="entry name" value="RT_LTR"/>
    <property type="match status" value="1"/>
</dbReference>
<evidence type="ECO:0000259" key="2">
    <source>
        <dbReference type="PROSITE" id="PS50878"/>
    </source>
</evidence>
<dbReference type="SUPFAM" id="SSF56672">
    <property type="entry name" value="DNA/RNA polymerases"/>
    <property type="match status" value="1"/>
</dbReference>
<proteinExistence type="predicted"/>
<reference evidence="3 4" key="1">
    <citation type="submission" date="2017-12" db="EMBL/GenBank/DDBJ databases">
        <title>Hemimetabolous genomes reveal molecular basis of termite eusociality.</title>
        <authorList>
            <person name="Harrison M.C."/>
            <person name="Jongepier E."/>
            <person name="Robertson H.M."/>
            <person name="Arning N."/>
            <person name="Bitard-Feildel T."/>
            <person name="Chao H."/>
            <person name="Childers C.P."/>
            <person name="Dinh H."/>
            <person name="Doddapaneni H."/>
            <person name="Dugan S."/>
            <person name="Gowin J."/>
            <person name="Greiner C."/>
            <person name="Han Y."/>
            <person name="Hu H."/>
            <person name="Hughes D.S.T."/>
            <person name="Huylmans A.-K."/>
            <person name="Kemena C."/>
            <person name="Kremer L.P.M."/>
            <person name="Lee S.L."/>
            <person name="Lopez-Ezquerra A."/>
            <person name="Mallet L."/>
            <person name="Monroy-Kuhn J.M."/>
            <person name="Moser A."/>
            <person name="Murali S.C."/>
            <person name="Muzny D.M."/>
            <person name="Otani S."/>
            <person name="Piulachs M.-D."/>
            <person name="Poelchau M."/>
            <person name="Qu J."/>
            <person name="Schaub F."/>
            <person name="Wada-Katsumata A."/>
            <person name="Worley K.C."/>
            <person name="Xie Q."/>
            <person name="Ylla G."/>
            <person name="Poulsen M."/>
            <person name="Gibbs R.A."/>
            <person name="Schal C."/>
            <person name="Richards S."/>
            <person name="Belles X."/>
            <person name="Korb J."/>
            <person name="Bornberg-Bauer E."/>
        </authorList>
    </citation>
    <scope>NUCLEOTIDE SEQUENCE [LARGE SCALE GENOMIC DNA]</scope>
    <source>
        <tissue evidence="3">Whole body</tissue>
    </source>
</reference>
<dbReference type="InParanoid" id="A0A2J7Q3R5"/>
<dbReference type="Gene3D" id="3.10.10.10">
    <property type="entry name" value="HIV Type 1 Reverse Transcriptase, subunit A, domain 1"/>
    <property type="match status" value="1"/>
</dbReference>
<dbReference type="GO" id="GO:0003964">
    <property type="term" value="F:RNA-directed DNA polymerase activity"/>
    <property type="evidence" value="ECO:0007669"/>
    <property type="project" value="UniProtKB-EC"/>
</dbReference>
<protein>
    <recommendedName>
        <fullName evidence="1">RNA-directed DNA polymerase</fullName>
        <ecNumber evidence="1">2.7.7.49</ecNumber>
    </recommendedName>
</protein>
<dbReference type="FunFam" id="3.30.70.270:FF:000020">
    <property type="entry name" value="Transposon Tf2-6 polyprotein-like Protein"/>
    <property type="match status" value="1"/>
</dbReference>
<evidence type="ECO:0000313" key="4">
    <source>
        <dbReference type="Proteomes" id="UP000235965"/>
    </source>
</evidence>
<keyword evidence="4" id="KW-1185">Reference proteome</keyword>
<dbReference type="EMBL" id="NEVH01018853">
    <property type="protein sequence ID" value="PNF23233.1"/>
    <property type="molecule type" value="Genomic_DNA"/>
</dbReference>
<dbReference type="Pfam" id="PF00078">
    <property type="entry name" value="RVT_1"/>
    <property type="match status" value="1"/>
</dbReference>
<gene>
    <name evidence="3" type="ORF">B7P43_G18987</name>
</gene>
<dbReference type="PROSITE" id="PS50878">
    <property type="entry name" value="RT_POL"/>
    <property type="match status" value="1"/>
</dbReference>
<dbReference type="InterPro" id="IPR043502">
    <property type="entry name" value="DNA/RNA_pol_sf"/>
</dbReference>
<organism evidence="3 4">
    <name type="scientific">Cryptotermes secundus</name>
    <dbReference type="NCBI Taxonomy" id="105785"/>
    <lineage>
        <taxon>Eukaryota</taxon>
        <taxon>Metazoa</taxon>
        <taxon>Ecdysozoa</taxon>
        <taxon>Arthropoda</taxon>
        <taxon>Hexapoda</taxon>
        <taxon>Insecta</taxon>
        <taxon>Pterygota</taxon>
        <taxon>Neoptera</taxon>
        <taxon>Polyneoptera</taxon>
        <taxon>Dictyoptera</taxon>
        <taxon>Blattodea</taxon>
        <taxon>Blattoidea</taxon>
        <taxon>Termitoidae</taxon>
        <taxon>Kalotermitidae</taxon>
        <taxon>Cryptotermitinae</taxon>
        <taxon>Cryptotermes</taxon>
    </lineage>
</organism>
<dbReference type="InterPro" id="IPR043128">
    <property type="entry name" value="Rev_trsase/Diguanyl_cyclase"/>
</dbReference>
<dbReference type="STRING" id="105785.A0A2J7Q3R5"/>
<evidence type="ECO:0000256" key="1">
    <source>
        <dbReference type="ARBA" id="ARBA00012493"/>
    </source>
</evidence>
<dbReference type="Proteomes" id="UP000235965">
    <property type="component" value="Unassembled WGS sequence"/>
</dbReference>
<dbReference type="EC" id="2.7.7.49" evidence="1"/>
<dbReference type="Gene3D" id="3.30.70.270">
    <property type="match status" value="2"/>
</dbReference>
<feature type="domain" description="Reverse transcriptase" evidence="2">
    <location>
        <begin position="1"/>
        <end position="134"/>
    </location>
</feature>
<sequence length="230" mass="26302">MPSVELAFSNFQGAKVFSILDLNSAYYQIPLSAKSHKVTAFSTPFGLFEFTKLPMGISVGCQILSRVVDSLFGDLKHRYVYNFMDDVLVYSRTVEHHLVHLKEVFCRLEKAGFTLNWDKMQLMKSKIKFLGHSLSEAGVDVLPERIDALREFPPTKYLKAVRRFLGMVGFYGNFMKDFSLLAELLHPLKCKDARFIWGDSQERAFKALIDAISMPPELQVPDFSKEFVLV</sequence>